<name>A0A4U1HKM0_9BURK</name>
<dbReference type="PANTHER" id="PTHR30137:SF8">
    <property type="entry name" value="BLR5498 PROTEIN"/>
    <property type="match status" value="1"/>
</dbReference>
<sequence length="324" mass="35711">MIRSWIFEQLNVSTSPAAEMFDAAVFHRELTWRLDTWIAAESLGFHGIFFGEHHFSGIRISPCPAVLAAAVASRTTTLRIGVLGWVLPLWQPWRFLEEAGMLDQLSGGRLEIGVARGSNVLEAEAIGLCATDIDPMFSEALDILDTAWLEPELSHKGQYSSFEQLRILPRPLQRPRPPVWGTVRSVESARDVAARGYGACTGFLPVGQIKTLFDSYRTAAEISDPYECAKKLAIRRCIFVADSHAEAMEQAAAAQEKMESILDEDIVAGTPESVVEQIIYQLREVGASNIIGFFSGNHDDHAAIQKSFHLFGSRVIPSLNSAPL</sequence>
<accession>A0A4U1HKM0</accession>
<dbReference type="InterPro" id="IPR036661">
    <property type="entry name" value="Luciferase-like_sf"/>
</dbReference>
<dbReference type="InterPro" id="IPR050766">
    <property type="entry name" value="Bact_Lucif_Oxidored"/>
</dbReference>
<dbReference type="EMBL" id="SWJE01000021">
    <property type="protein sequence ID" value="TKC80167.1"/>
    <property type="molecule type" value="Genomic_DNA"/>
</dbReference>
<evidence type="ECO:0000259" key="3">
    <source>
        <dbReference type="Pfam" id="PF00296"/>
    </source>
</evidence>
<evidence type="ECO:0000256" key="1">
    <source>
        <dbReference type="ARBA" id="ARBA00023002"/>
    </source>
</evidence>
<dbReference type="InterPro" id="IPR011251">
    <property type="entry name" value="Luciferase-like_dom"/>
</dbReference>
<dbReference type="Proteomes" id="UP000305539">
    <property type="component" value="Unassembled WGS sequence"/>
</dbReference>
<dbReference type="Gene3D" id="3.20.20.30">
    <property type="entry name" value="Luciferase-like domain"/>
    <property type="match status" value="1"/>
</dbReference>
<dbReference type="OrthoDB" id="7055978at2"/>
<dbReference type="GO" id="GO:0005829">
    <property type="term" value="C:cytosol"/>
    <property type="evidence" value="ECO:0007669"/>
    <property type="project" value="TreeGrafter"/>
</dbReference>
<evidence type="ECO:0000256" key="2">
    <source>
        <dbReference type="ARBA" id="ARBA00023033"/>
    </source>
</evidence>
<keyword evidence="5" id="KW-1185">Reference proteome</keyword>
<dbReference type="Pfam" id="PF00296">
    <property type="entry name" value="Bac_luciferase"/>
    <property type="match status" value="1"/>
</dbReference>
<evidence type="ECO:0000313" key="4">
    <source>
        <dbReference type="EMBL" id="TKC80167.1"/>
    </source>
</evidence>
<dbReference type="SUPFAM" id="SSF51679">
    <property type="entry name" value="Bacterial luciferase-like"/>
    <property type="match status" value="1"/>
</dbReference>
<dbReference type="GO" id="GO:0004497">
    <property type="term" value="F:monooxygenase activity"/>
    <property type="evidence" value="ECO:0007669"/>
    <property type="project" value="UniProtKB-KW"/>
</dbReference>
<dbReference type="AlphaFoldDB" id="A0A4U1HKM0"/>
<feature type="domain" description="Luciferase-like" evidence="3">
    <location>
        <begin position="39"/>
        <end position="254"/>
    </location>
</feature>
<keyword evidence="2" id="KW-0503">Monooxygenase</keyword>
<dbReference type="RefSeq" id="WP_136898603.1">
    <property type="nucleotide sequence ID" value="NZ_SWJE01000021.1"/>
</dbReference>
<keyword evidence="1" id="KW-0560">Oxidoreductase</keyword>
<gene>
    <name evidence="4" type="ORF">FAZ69_29355</name>
</gene>
<protein>
    <submittedName>
        <fullName evidence="4">LLM class flavin-dependent oxidoreductase</fullName>
    </submittedName>
</protein>
<proteinExistence type="predicted"/>
<reference evidence="4 5" key="1">
    <citation type="submission" date="2019-04" db="EMBL/GenBank/DDBJ databases">
        <title>Trinickia sp. 7GSK02, isolated from subtropical forest soil.</title>
        <authorList>
            <person name="Gao Z.-H."/>
            <person name="Qiu L.-H."/>
        </authorList>
    </citation>
    <scope>NUCLEOTIDE SEQUENCE [LARGE SCALE GENOMIC DNA]</scope>
    <source>
        <strain evidence="4 5">7GSK02</strain>
    </source>
</reference>
<evidence type="ECO:0000313" key="5">
    <source>
        <dbReference type="Proteomes" id="UP000305539"/>
    </source>
</evidence>
<organism evidence="4 5">
    <name type="scientific">Trinickia terrae</name>
    <dbReference type="NCBI Taxonomy" id="2571161"/>
    <lineage>
        <taxon>Bacteria</taxon>
        <taxon>Pseudomonadati</taxon>
        <taxon>Pseudomonadota</taxon>
        <taxon>Betaproteobacteria</taxon>
        <taxon>Burkholderiales</taxon>
        <taxon>Burkholderiaceae</taxon>
        <taxon>Trinickia</taxon>
    </lineage>
</organism>
<dbReference type="GO" id="GO:0016705">
    <property type="term" value="F:oxidoreductase activity, acting on paired donors, with incorporation or reduction of molecular oxygen"/>
    <property type="evidence" value="ECO:0007669"/>
    <property type="project" value="InterPro"/>
</dbReference>
<dbReference type="PANTHER" id="PTHR30137">
    <property type="entry name" value="LUCIFERASE-LIKE MONOOXYGENASE"/>
    <property type="match status" value="1"/>
</dbReference>
<comment type="caution">
    <text evidence="4">The sequence shown here is derived from an EMBL/GenBank/DDBJ whole genome shotgun (WGS) entry which is preliminary data.</text>
</comment>